<protein>
    <submittedName>
        <fullName evidence="2">(Mediterranean fruit fly) hypothetical protein</fullName>
    </submittedName>
</protein>
<organism evidence="2 3">
    <name type="scientific">Ceratitis capitata</name>
    <name type="common">Mediterranean fruit fly</name>
    <name type="synonym">Tephritis capitata</name>
    <dbReference type="NCBI Taxonomy" id="7213"/>
    <lineage>
        <taxon>Eukaryota</taxon>
        <taxon>Metazoa</taxon>
        <taxon>Ecdysozoa</taxon>
        <taxon>Arthropoda</taxon>
        <taxon>Hexapoda</taxon>
        <taxon>Insecta</taxon>
        <taxon>Pterygota</taxon>
        <taxon>Neoptera</taxon>
        <taxon>Endopterygota</taxon>
        <taxon>Diptera</taxon>
        <taxon>Brachycera</taxon>
        <taxon>Muscomorpha</taxon>
        <taxon>Tephritoidea</taxon>
        <taxon>Tephritidae</taxon>
        <taxon>Ceratitis</taxon>
        <taxon>Ceratitis</taxon>
    </lineage>
</organism>
<evidence type="ECO:0000313" key="2">
    <source>
        <dbReference type="EMBL" id="CAD7012518.1"/>
    </source>
</evidence>
<keyword evidence="3" id="KW-1185">Reference proteome</keyword>
<feature type="transmembrane region" description="Helical" evidence="1">
    <location>
        <begin position="12"/>
        <end position="31"/>
    </location>
</feature>
<dbReference type="Proteomes" id="UP000606786">
    <property type="component" value="Unassembled WGS sequence"/>
</dbReference>
<name>A0A811V8J8_CERCA</name>
<keyword evidence="1" id="KW-0472">Membrane</keyword>
<comment type="caution">
    <text evidence="2">The sequence shown here is derived from an EMBL/GenBank/DDBJ whole genome shotgun (WGS) entry which is preliminary data.</text>
</comment>
<dbReference type="EMBL" id="CAJHJT010000056">
    <property type="protein sequence ID" value="CAD7012518.1"/>
    <property type="molecule type" value="Genomic_DNA"/>
</dbReference>
<keyword evidence="1" id="KW-0812">Transmembrane</keyword>
<evidence type="ECO:0000256" key="1">
    <source>
        <dbReference type="SAM" id="Phobius"/>
    </source>
</evidence>
<gene>
    <name evidence="2" type="ORF">CCAP1982_LOCUS20601</name>
</gene>
<reference evidence="2" key="1">
    <citation type="submission" date="2020-11" db="EMBL/GenBank/DDBJ databases">
        <authorList>
            <person name="Whitehead M."/>
        </authorList>
    </citation>
    <scope>NUCLEOTIDE SEQUENCE</scope>
    <source>
        <strain evidence="2">EGII</strain>
    </source>
</reference>
<dbReference type="AlphaFoldDB" id="A0A811V8J8"/>
<keyword evidence="1" id="KW-1133">Transmembrane helix</keyword>
<sequence length="122" mass="13172">MAPSLVHLVGRLASMFGKLTVLLAAAAYCFVGHCLLLANRLPLVALGSGLFAFAIVVVVIVVNSPLAATTCLLRLHYSWQCHFVIIFCFHFIAAFFLLISVIVATTTASLLIKQCCSLSFQK</sequence>
<evidence type="ECO:0000313" key="3">
    <source>
        <dbReference type="Proteomes" id="UP000606786"/>
    </source>
</evidence>
<feature type="transmembrane region" description="Helical" evidence="1">
    <location>
        <begin position="82"/>
        <end position="112"/>
    </location>
</feature>
<accession>A0A811V8J8</accession>
<proteinExistence type="predicted"/>
<feature type="transmembrane region" description="Helical" evidence="1">
    <location>
        <begin position="43"/>
        <end position="62"/>
    </location>
</feature>